<reference evidence="2 3" key="1">
    <citation type="journal article" date="2012" name="Genome Biol.">
        <title>Sequencing three crocodilian genomes to illuminate the evolution of archosaurs and amniotes.</title>
        <authorList>
            <person name="St John J.A."/>
            <person name="Braun E.L."/>
            <person name="Isberg S.R."/>
            <person name="Miles L.G."/>
            <person name="Chong A.Y."/>
            <person name="Gongora J."/>
            <person name="Dalzell P."/>
            <person name="Moran C."/>
            <person name="Bed'hom B."/>
            <person name="Abzhanov A."/>
            <person name="Burgess S.C."/>
            <person name="Cooksey A.M."/>
            <person name="Castoe T.A."/>
            <person name="Crawford N.G."/>
            <person name="Densmore L.D."/>
            <person name="Drew J.C."/>
            <person name="Edwards S.V."/>
            <person name="Faircloth B.C."/>
            <person name="Fujita M.K."/>
            <person name="Greenwold M.J."/>
            <person name="Hoffmann F.G."/>
            <person name="Howard J.M."/>
            <person name="Iguchi T."/>
            <person name="Janes D.E."/>
            <person name="Khan S.Y."/>
            <person name="Kohno S."/>
            <person name="de Koning A.J."/>
            <person name="Lance S.L."/>
            <person name="McCarthy F.M."/>
            <person name="McCormack J.E."/>
            <person name="Merchant M.E."/>
            <person name="Peterson D.G."/>
            <person name="Pollock D.D."/>
            <person name="Pourmand N."/>
            <person name="Raney B.J."/>
            <person name="Roessler K.A."/>
            <person name="Sanford J.R."/>
            <person name="Sawyer R.H."/>
            <person name="Schmidt C.J."/>
            <person name="Triplett E.W."/>
            <person name="Tuberville T.D."/>
            <person name="Venegas-Anaya M."/>
            <person name="Howard J.T."/>
            <person name="Jarvis E.D."/>
            <person name="Guillette L.J.Jr."/>
            <person name="Glenn T.C."/>
            <person name="Green R.E."/>
            <person name="Ray D.A."/>
        </authorList>
    </citation>
    <scope>NUCLEOTIDE SEQUENCE [LARGE SCALE GENOMIC DNA]</scope>
    <source>
        <strain evidence="2">KSC_2009_1</strain>
    </source>
</reference>
<evidence type="ECO:0000313" key="3">
    <source>
        <dbReference type="Proteomes" id="UP000050525"/>
    </source>
</evidence>
<sequence length="167" mass="17883">MELRAAVLALALLSLAGSQAAPAGKGDGSRVQQLETAVNNLIEEVMQVTCHTGQWINMLELAQELESQAGDLSDQLELELSPELQQALNKAIHSTMRLVEMALGVMNPYLDAAMKQTEQALDQALEQVLEQTEALGLDLPGALQAGAKWVLELKEQLVGPLPSPSSC</sequence>
<evidence type="ECO:0000256" key="1">
    <source>
        <dbReference type="SAM" id="SignalP"/>
    </source>
</evidence>
<proteinExistence type="predicted"/>
<organism evidence="2 3">
    <name type="scientific">Alligator mississippiensis</name>
    <name type="common">American alligator</name>
    <dbReference type="NCBI Taxonomy" id="8496"/>
    <lineage>
        <taxon>Eukaryota</taxon>
        <taxon>Metazoa</taxon>
        <taxon>Chordata</taxon>
        <taxon>Craniata</taxon>
        <taxon>Vertebrata</taxon>
        <taxon>Euteleostomi</taxon>
        <taxon>Archelosauria</taxon>
        <taxon>Archosauria</taxon>
        <taxon>Crocodylia</taxon>
        <taxon>Alligatoridae</taxon>
        <taxon>Alligatorinae</taxon>
        <taxon>Alligator</taxon>
    </lineage>
</organism>
<gene>
    <name evidence="2" type="ORF">Y1Q_0020799</name>
</gene>
<dbReference type="AlphaFoldDB" id="A0A151PBR8"/>
<keyword evidence="1" id="KW-0732">Signal</keyword>
<feature type="signal peptide" evidence="1">
    <location>
        <begin position="1"/>
        <end position="20"/>
    </location>
</feature>
<accession>A0A151PBR8</accession>
<keyword evidence="3" id="KW-1185">Reference proteome</keyword>
<dbReference type="Proteomes" id="UP000050525">
    <property type="component" value="Unassembled WGS sequence"/>
</dbReference>
<comment type="caution">
    <text evidence="2">The sequence shown here is derived from an EMBL/GenBank/DDBJ whole genome shotgun (WGS) entry which is preliminary data.</text>
</comment>
<name>A0A151PBR8_ALLMI</name>
<dbReference type="EMBL" id="AKHW03000532">
    <property type="protein sequence ID" value="KYO46374.1"/>
    <property type="molecule type" value="Genomic_DNA"/>
</dbReference>
<protein>
    <submittedName>
        <fullName evidence="2">Uncharacterized protein</fullName>
    </submittedName>
</protein>
<feature type="chain" id="PRO_5007586880" evidence="1">
    <location>
        <begin position="21"/>
        <end position="167"/>
    </location>
</feature>
<evidence type="ECO:0000313" key="2">
    <source>
        <dbReference type="EMBL" id="KYO46374.1"/>
    </source>
</evidence>